<dbReference type="InterPro" id="IPR001584">
    <property type="entry name" value="Integrase_cat-core"/>
</dbReference>
<dbReference type="OrthoDB" id="9775203at2"/>
<dbReference type="AlphaFoldDB" id="W8TMP5"/>
<dbReference type="InterPro" id="IPR048020">
    <property type="entry name" value="Transpos_IS3"/>
</dbReference>
<feature type="coiled-coil region" evidence="2">
    <location>
        <begin position="108"/>
        <end position="145"/>
    </location>
</feature>
<accession>W8TMP5</accession>
<evidence type="ECO:0000313" key="5">
    <source>
        <dbReference type="Proteomes" id="UP000019591"/>
    </source>
</evidence>
<gene>
    <name evidence="4" type="primary">insK</name>
    <name evidence="4" type="ORF">EAL2_c21960</name>
</gene>
<organism evidence="4 5">
    <name type="scientific">Peptoclostridium acidaminophilum DSM 3953</name>
    <dbReference type="NCBI Taxonomy" id="1286171"/>
    <lineage>
        <taxon>Bacteria</taxon>
        <taxon>Bacillati</taxon>
        <taxon>Bacillota</taxon>
        <taxon>Clostridia</taxon>
        <taxon>Peptostreptococcales</taxon>
        <taxon>Peptoclostridiaceae</taxon>
        <taxon>Peptoclostridium</taxon>
    </lineage>
</organism>
<dbReference type="NCBIfam" id="NF033516">
    <property type="entry name" value="transpos_IS3"/>
    <property type="match status" value="1"/>
</dbReference>
<dbReference type="KEGG" id="eac:EAL2_c21960"/>
<sequence>MAKVLFSESDIKQLEKNKYVLRVSEKSITYSDEFKRHFIDEYMAGKLPREIFESCGFNIEMIGIKRVETSAKRWKVAYADSGLIGLSDSRKGASGRPLKRELKPEEIIKRQEAKIELLESQIELLKKLEKTERRLVDESKNLSTAAIFELIKSTIRQNSLKNMVGYFCSLLKVSRSGYYNYIKSEPTRLARERSDLKSKALILKAFKFKGYKKGSRQIKMTLDGKFKTVFNRKKIQRIMRKYGIICPHRRPNPYKRIAKATKEHRSVPNVLQRDFMKGIPGLALLTDITYMPYGNGSMAYLSTIIDSSTGEVIAHNLSKSLSLELATETVKKLKSQRKLKLQKGAFIHSDQGVHYTSPKYQQLLKISGLGQSMSRRGNCWDNAPQESFFGHMKDSVKSRTYGSFNELCWEVNHYISYHNNHRYKWNLKKMTPVQYRNHLLSSAA</sequence>
<dbReference type="GO" id="GO:0015074">
    <property type="term" value="P:DNA integration"/>
    <property type="evidence" value="ECO:0007669"/>
    <property type="project" value="InterPro"/>
</dbReference>
<proteinExistence type="predicted"/>
<name>W8TMP5_PEPAC</name>
<keyword evidence="2" id="KW-0175">Coiled coil</keyword>
<evidence type="ECO:0000313" key="4">
    <source>
        <dbReference type="EMBL" id="AHM57477.1"/>
    </source>
</evidence>
<dbReference type="InterPro" id="IPR046929">
    <property type="entry name" value="HTH_Tnp"/>
</dbReference>
<keyword evidence="5" id="KW-1185">Reference proteome</keyword>
<dbReference type="Pfam" id="PF00665">
    <property type="entry name" value="rve"/>
    <property type="match status" value="1"/>
</dbReference>
<dbReference type="eggNOG" id="COG2963">
    <property type="taxonomic scope" value="Bacteria"/>
</dbReference>
<dbReference type="PATRIC" id="fig|1286171.3.peg.2145"/>
<evidence type="ECO:0000259" key="3">
    <source>
        <dbReference type="PROSITE" id="PS50994"/>
    </source>
</evidence>
<dbReference type="Pfam" id="PF20310">
    <property type="entry name" value="HTH_Tnp_2"/>
    <property type="match status" value="1"/>
</dbReference>
<comment type="function">
    <text evidence="1">Involved in the transposition of the insertion sequence.</text>
</comment>
<dbReference type="Gene3D" id="3.30.420.10">
    <property type="entry name" value="Ribonuclease H-like superfamily/Ribonuclease H"/>
    <property type="match status" value="1"/>
</dbReference>
<evidence type="ECO:0000256" key="1">
    <source>
        <dbReference type="ARBA" id="ARBA00002286"/>
    </source>
</evidence>
<dbReference type="PROSITE" id="PS50994">
    <property type="entry name" value="INTEGRASE"/>
    <property type="match status" value="1"/>
</dbReference>
<dbReference type="Proteomes" id="UP000019591">
    <property type="component" value="Chromosome"/>
</dbReference>
<dbReference type="GO" id="GO:0003676">
    <property type="term" value="F:nucleic acid binding"/>
    <property type="evidence" value="ECO:0007669"/>
    <property type="project" value="InterPro"/>
</dbReference>
<dbReference type="PANTHER" id="PTHR46889:SF5">
    <property type="entry name" value="INTEGRASE PROTEIN"/>
    <property type="match status" value="1"/>
</dbReference>
<dbReference type="InterPro" id="IPR050900">
    <property type="entry name" value="Transposase_IS3/IS150/IS904"/>
</dbReference>
<protein>
    <submittedName>
        <fullName evidence="4">Insertion sequence element IS150</fullName>
    </submittedName>
</protein>
<dbReference type="SUPFAM" id="SSF53098">
    <property type="entry name" value="Ribonuclease H-like"/>
    <property type="match status" value="1"/>
</dbReference>
<dbReference type="InterPro" id="IPR025948">
    <property type="entry name" value="HTH-like_dom"/>
</dbReference>
<dbReference type="InterPro" id="IPR036397">
    <property type="entry name" value="RNaseH_sf"/>
</dbReference>
<feature type="domain" description="Integrase catalytic" evidence="3">
    <location>
        <begin position="276"/>
        <end position="440"/>
    </location>
</feature>
<dbReference type="RefSeq" id="WP_025436398.1">
    <property type="nucleotide sequence ID" value="NZ_CP007452.1"/>
</dbReference>
<reference evidence="4 5" key="1">
    <citation type="journal article" date="2014" name="Genome Announc.">
        <title>Complete Genome Sequence of Amino Acid-Utilizing Eubacterium acidaminophilum al-2 (DSM 3953).</title>
        <authorList>
            <person name="Poehlein A."/>
            <person name="Andreesen J.R."/>
            <person name="Daniel R."/>
        </authorList>
    </citation>
    <scope>NUCLEOTIDE SEQUENCE [LARGE SCALE GENOMIC DNA]</scope>
    <source>
        <strain evidence="4 5">DSM 3953</strain>
    </source>
</reference>
<dbReference type="EMBL" id="CP007452">
    <property type="protein sequence ID" value="AHM57477.1"/>
    <property type="molecule type" value="Genomic_DNA"/>
</dbReference>
<evidence type="ECO:0000256" key="2">
    <source>
        <dbReference type="SAM" id="Coils"/>
    </source>
</evidence>
<dbReference type="STRING" id="1286171.EAL2_c21960"/>
<dbReference type="PANTHER" id="PTHR46889">
    <property type="entry name" value="TRANSPOSASE INSF FOR INSERTION SEQUENCE IS3B-RELATED"/>
    <property type="match status" value="1"/>
</dbReference>
<dbReference type="HOGENOM" id="CLU_027402_1_0_9"/>
<dbReference type="Pfam" id="PF13276">
    <property type="entry name" value="HTH_21"/>
    <property type="match status" value="1"/>
</dbReference>
<dbReference type="Pfam" id="PF13333">
    <property type="entry name" value="rve_2"/>
    <property type="match status" value="1"/>
</dbReference>
<dbReference type="InterPro" id="IPR012337">
    <property type="entry name" value="RNaseH-like_sf"/>
</dbReference>
<dbReference type="eggNOG" id="COG2801">
    <property type="taxonomic scope" value="Bacteria"/>
</dbReference>